<dbReference type="OrthoDB" id="7691805at2759"/>
<protein>
    <submittedName>
        <fullName evidence="1">Uncharacterized protein</fullName>
    </submittedName>
</protein>
<comment type="caution">
    <text evidence="1">The sequence shown here is derived from an EMBL/GenBank/DDBJ whole genome shotgun (WGS) entry which is preliminary data.</text>
</comment>
<evidence type="ECO:0000313" key="2">
    <source>
        <dbReference type="Proteomes" id="UP000765509"/>
    </source>
</evidence>
<proteinExistence type="predicted"/>
<dbReference type="Proteomes" id="UP000765509">
    <property type="component" value="Unassembled WGS sequence"/>
</dbReference>
<organism evidence="1 2">
    <name type="scientific">Austropuccinia psidii MF-1</name>
    <dbReference type="NCBI Taxonomy" id="1389203"/>
    <lineage>
        <taxon>Eukaryota</taxon>
        <taxon>Fungi</taxon>
        <taxon>Dikarya</taxon>
        <taxon>Basidiomycota</taxon>
        <taxon>Pucciniomycotina</taxon>
        <taxon>Pucciniomycetes</taxon>
        <taxon>Pucciniales</taxon>
        <taxon>Sphaerophragmiaceae</taxon>
        <taxon>Austropuccinia</taxon>
    </lineage>
</organism>
<evidence type="ECO:0000313" key="1">
    <source>
        <dbReference type="EMBL" id="MBW0562981.1"/>
    </source>
</evidence>
<sequence length="298" mass="33117">MAGQGESVVKEEPLALKMQVKKARCLGGKHNPMAPHQESGCFQLYPETKEEFFRRLNKKKEEEKLSEPHAYTIYSASIWDNSAILDSGALFSLLKNAEKFISLRKTNIQLQLADRKNIMEEALGTAVVLLDSGFPIYLNNSLVEPSITSPLIALSPFVKKNCFLKGEGNVAKLYSEKGKLLFNTKIVDNIITIKISLPVAARATINTDPLVLHQALGHPSKTYASALYPLVNILGIKCEACVKSKSHTLPFEGMFPVLNYPLEEVHMDLCGLITPRSRGDSLYVMQIIDGYSWCKVCL</sequence>
<dbReference type="AlphaFoldDB" id="A0A9Q3JJ77"/>
<dbReference type="EMBL" id="AVOT02073516">
    <property type="protein sequence ID" value="MBW0562981.1"/>
    <property type="molecule type" value="Genomic_DNA"/>
</dbReference>
<name>A0A9Q3JJ77_9BASI</name>
<accession>A0A9Q3JJ77</accession>
<reference evidence="1" key="1">
    <citation type="submission" date="2021-03" db="EMBL/GenBank/DDBJ databases">
        <title>Draft genome sequence of rust myrtle Austropuccinia psidii MF-1, a brazilian biotype.</title>
        <authorList>
            <person name="Quecine M.C."/>
            <person name="Pachon D.M.R."/>
            <person name="Bonatelli M.L."/>
            <person name="Correr F.H."/>
            <person name="Franceschini L.M."/>
            <person name="Leite T.F."/>
            <person name="Margarido G.R.A."/>
            <person name="Almeida C.A."/>
            <person name="Ferrarezi J.A."/>
            <person name="Labate C.A."/>
        </authorList>
    </citation>
    <scope>NUCLEOTIDE SEQUENCE</scope>
    <source>
        <strain evidence="1">MF-1</strain>
    </source>
</reference>
<gene>
    <name evidence="1" type="ORF">O181_102696</name>
</gene>
<keyword evidence="2" id="KW-1185">Reference proteome</keyword>